<protein>
    <submittedName>
        <fullName evidence="1">Uncharacterized protein</fullName>
    </submittedName>
</protein>
<keyword evidence="2" id="KW-1185">Reference proteome</keyword>
<evidence type="ECO:0000313" key="2">
    <source>
        <dbReference type="Proteomes" id="UP000302168"/>
    </source>
</evidence>
<gene>
    <name evidence="1" type="ORF">ACHELOUS_202</name>
</gene>
<dbReference type="EMBL" id="MK796244">
    <property type="protein sequence ID" value="QCQ57777.1"/>
    <property type="molecule type" value="Genomic_DNA"/>
</dbReference>
<name>A0A4P8N4P5_9CAUD</name>
<reference evidence="1 2" key="1">
    <citation type="submission" date="2019-04" db="EMBL/GenBank/DDBJ databases">
        <authorList>
            <person name="Gallagher L."/>
            <person name="Broussard G."/>
        </authorList>
    </citation>
    <scope>NUCLEOTIDE SEQUENCE [LARGE SCALE GENOMIC DNA]</scope>
</reference>
<sequence>MHNKIYTKLHSTYNIIIRSPKTQAIVDCVKKTHDFIEAHSTCCNIAVTVLVAVFI</sequence>
<organism evidence="1 2">
    <name type="scientific">Vibrio phage Achelous</name>
    <dbReference type="NCBI Taxonomy" id="2576872"/>
    <lineage>
        <taxon>Viruses</taxon>
        <taxon>Duplodnaviria</taxon>
        <taxon>Heunggongvirae</taxon>
        <taxon>Uroviricota</taxon>
        <taxon>Caudoviricetes</taxon>
        <taxon>Demerecviridae</taxon>
        <taxon>Ermolyevavirinae</taxon>
        <taxon>Thalassavirus</taxon>
        <taxon>Thalassavirus achelous</taxon>
    </lineage>
</organism>
<evidence type="ECO:0000313" key="1">
    <source>
        <dbReference type="EMBL" id="QCQ57777.1"/>
    </source>
</evidence>
<proteinExistence type="predicted"/>
<dbReference type="Proteomes" id="UP000302168">
    <property type="component" value="Segment"/>
</dbReference>
<accession>A0A4P8N4P5</accession>